<organism evidence="2 3">
    <name type="scientific">Strix occidentalis caurina</name>
    <name type="common">northern spotted owl</name>
    <dbReference type="NCBI Taxonomy" id="311401"/>
    <lineage>
        <taxon>Eukaryota</taxon>
        <taxon>Metazoa</taxon>
        <taxon>Chordata</taxon>
        <taxon>Craniata</taxon>
        <taxon>Vertebrata</taxon>
        <taxon>Euteleostomi</taxon>
        <taxon>Archelosauria</taxon>
        <taxon>Archosauria</taxon>
        <taxon>Dinosauria</taxon>
        <taxon>Saurischia</taxon>
        <taxon>Theropoda</taxon>
        <taxon>Coelurosauria</taxon>
        <taxon>Aves</taxon>
        <taxon>Neognathae</taxon>
        <taxon>Neoaves</taxon>
        <taxon>Telluraves</taxon>
        <taxon>Strigiformes</taxon>
        <taxon>Strigidae</taxon>
        <taxon>Strix</taxon>
    </lineage>
</organism>
<proteinExistence type="predicted"/>
<keyword evidence="1" id="KW-0472">Membrane</keyword>
<reference evidence="2" key="2">
    <citation type="submission" date="2025-09" db="UniProtKB">
        <authorList>
            <consortium name="Ensembl"/>
        </authorList>
    </citation>
    <scope>IDENTIFICATION</scope>
</reference>
<dbReference type="AlphaFoldDB" id="A0A8D0F8Z1"/>
<keyword evidence="1" id="KW-0812">Transmembrane</keyword>
<keyword evidence="1" id="KW-1133">Transmembrane helix</keyword>
<accession>A0A8D0F8Z1</accession>
<dbReference type="Ensembl" id="ENSSOCT00000011749.1">
    <property type="protein sequence ID" value="ENSSOCP00000011447.1"/>
    <property type="gene ID" value="ENSSOCG00000008689.1"/>
</dbReference>
<evidence type="ECO:0000313" key="3">
    <source>
        <dbReference type="Proteomes" id="UP000694551"/>
    </source>
</evidence>
<name>A0A8D0F8Z1_STROC</name>
<sequence length="67" mass="7892">MCSYKKVGFFLIANSVCFLCLETMPLRFLPSLLLLKRWEKHPYYNLTVKVLRARNIRGTDLWNGKPS</sequence>
<evidence type="ECO:0000256" key="1">
    <source>
        <dbReference type="SAM" id="Phobius"/>
    </source>
</evidence>
<reference evidence="2" key="1">
    <citation type="submission" date="2025-08" db="UniProtKB">
        <authorList>
            <consortium name="Ensembl"/>
        </authorList>
    </citation>
    <scope>IDENTIFICATION</scope>
</reference>
<feature type="transmembrane region" description="Helical" evidence="1">
    <location>
        <begin position="7"/>
        <end position="28"/>
    </location>
</feature>
<keyword evidence="3" id="KW-1185">Reference proteome</keyword>
<evidence type="ECO:0000313" key="2">
    <source>
        <dbReference type="Ensembl" id="ENSSOCP00000011447.1"/>
    </source>
</evidence>
<protein>
    <submittedName>
        <fullName evidence="2">Uncharacterized protein</fullName>
    </submittedName>
</protein>
<dbReference type="Proteomes" id="UP000694551">
    <property type="component" value="Unplaced"/>
</dbReference>